<dbReference type="UniPathway" id="UPA00138"/>
<dbReference type="Proteomes" id="UP000054735">
    <property type="component" value="Unassembled WGS sequence"/>
</dbReference>
<evidence type="ECO:0000256" key="5">
    <source>
        <dbReference type="ARBA" id="ARBA00011996"/>
    </source>
</evidence>
<accession>A0A378IBD9</accession>
<comment type="catalytic activity">
    <reaction evidence="14">
        <text>pyruvate + ATP + H2O = phosphoenolpyruvate + AMP + phosphate + 2 H(+)</text>
        <dbReference type="Rhea" id="RHEA:11364"/>
        <dbReference type="ChEBI" id="CHEBI:15361"/>
        <dbReference type="ChEBI" id="CHEBI:15377"/>
        <dbReference type="ChEBI" id="CHEBI:15378"/>
        <dbReference type="ChEBI" id="CHEBI:30616"/>
        <dbReference type="ChEBI" id="CHEBI:43474"/>
        <dbReference type="ChEBI" id="CHEBI:58702"/>
        <dbReference type="ChEBI" id="CHEBI:456215"/>
        <dbReference type="EC" id="2.7.9.2"/>
    </reaction>
</comment>
<comment type="cofactor">
    <cofactor evidence="1">
        <name>Mg(2+)</name>
        <dbReference type="ChEBI" id="CHEBI:18420"/>
    </cofactor>
</comment>
<reference evidence="16 18" key="1">
    <citation type="submission" date="2015-11" db="EMBL/GenBank/DDBJ databases">
        <title>Genomic analysis of 38 Legionella species identifies large and diverse effector repertoires.</title>
        <authorList>
            <person name="Burstein D."/>
            <person name="Amaro F."/>
            <person name="Zusman T."/>
            <person name="Lifshitz Z."/>
            <person name="Cohen O."/>
            <person name="Gilbert J.A."/>
            <person name="Pupko T."/>
            <person name="Shuman H.A."/>
            <person name="Segal G."/>
        </authorList>
    </citation>
    <scope>NUCLEOTIDE SEQUENCE [LARGE SCALE GENOMIC DNA]</scope>
    <source>
        <strain evidence="16 18">CDC#1407-AL-14</strain>
    </source>
</reference>
<evidence type="ECO:0000256" key="9">
    <source>
        <dbReference type="ARBA" id="ARBA00022741"/>
    </source>
</evidence>
<evidence type="ECO:0000256" key="13">
    <source>
        <dbReference type="ARBA" id="ARBA00033470"/>
    </source>
</evidence>
<evidence type="ECO:0000256" key="4">
    <source>
        <dbReference type="ARBA" id="ARBA00007837"/>
    </source>
</evidence>
<evidence type="ECO:0000256" key="1">
    <source>
        <dbReference type="ARBA" id="ARBA00001946"/>
    </source>
</evidence>
<evidence type="ECO:0000313" key="17">
    <source>
        <dbReference type="EMBL" id="STX32120.1"/>
    </source>
</evidence>
<keyword evidence="7 17" id="KW-0808">Transferase</keyword>
<dbReference type="SUPFAM" id="SSF56059">
    <property type="entry name" value="Glutathione synthetase ATP-binding domain-like"/>
    <property type="match status" value="1"/>
</dbReference>
<dbReference type="GO" id="GO:0005524">
    <property type="term" value="F:ATP binding"/>
    <property type="evidence" value="ECO:0007669"/>
    <property type="project" value="UniProtKB-KW"/>
</dbReference>
<feature type="domain" description="Pyruvate phosphate dikinase AMP/ATP-binding" evidence="15">
    <location>
        <begin position="10"/>
        <end position="311"/>
    </location>
</feature>
<gene>
    <name evidence="17" type="primary">ppsA_1</name>
    <name evidence="16" type="ORF">Lbir_0063</name>
    <name evidence="17" type="ORF">NCTC12437_01898</name>
</gene>
<dbReference type="GO" id="GO:0008986">
    <property type="term" value="F:pyruvate, water dikinase activity"/>
    <property type="evidence" value="ECO:0007669"/>
    <property type="project" value="UniProtKB-EC"/>
</dbReference>
<dbReference type="Gene3D" id="3.30.470.20">
    <property type="entry name" value="ATP-grasp fold, B domain"/>
    <property type="match status" value="1"/>
</dbReference>
<dbReference type="STRING" id="28083.Lbir_0063"/>
<dbReference type="InterPro" id="IPR006319">
    <property type="entry name" value="PEP_synth"/>
</dbReference>
<sequence>MPVYNSEDYGNKTANLDQLKKLFDQVPGVAIPEFIGLSHHELKSHLMKYGVDLVERWRLIALTMGTPPALNPNTTKALQQLAQDIKACLKNHPLTFDYLTPLVSKIKNLIARSTGKEDTEALANAGGNESVANVQPNLKAISDAIGTVLASYLSEKSLLQRQLANDDITALPFIPALLQEMITAEAVKSGVIYINSNGVFVQAAPGHGELVVNSKGPVDSYWFTPNHVLIASIVEKPVRIVPSSEQDGTLTMVNNPAQLANSPSLSPAIVERLARCARIIHNHYHKPMDIEYVYSPEDDTIYLVQARPVVNVQHGPSPSALDPQLVDVALENKAWLAGQSVILPGNSLPLAHVRTINQANEVLIIKKMNDEELKKAIEMAKTNQLKVIVVEHFLPATSHEAATLNGAGLPIITMENTTALKQILSKASMKHPVYFDRQRSAFVASVSLTGIQLPSEQWIQTGLFASSLSAGSTPLPIGFNPTVTISHREQPKQQPLVALIEQSRHSDPVIAQPALNELLAHIMGIIGSDHSKPLTTHDARFVCHTILTNLAPNRDEAAYQAIAKLLRYSLRLNKTINNSQSNLIFQNIVLLAAEYMETRQQTDTVAQHELLLDLAKKIEGLLFSEAKSEDFNYSMHSLLAEKRRLSFLFTQARNEFGQNYQQLKTAQKAQLVQLLHFNAYLLTEQGKTEWDAFCFMLIVQQPELAAVFLKQLNTLNKEELLETVLYLIIVPALKNPQADFSAIINEMEAFIRFKQALYTSYNKTLTHWENAISEWGDPDLSDGEFAKRCEQLKQDGISLLSQRDSTNNQYIISQLKLRFIDLVDNSIKTLKASNQLPIAKKLARFIDMIAVYKHFSDLLLTLDIDHDTFRQYRQSYIVQTAGEPYTVAGMLDAIDKKFTALLNQKMGEEQLLSSGEFSVYPALINTPSSFLRSFIQPKMQLEDFFSFFHQECLACIQSETSPQLIKEDYLPVNVQLIINSFAHINYQNSDYVYSKPFLLKNDFKFPELSYRYNLALRNHSATFEIKIDIITKIVAIKMVMIGINIDDRITQIAGLIKLDSMAANTTLSEITLKNDAENTIITAVILFSLDQITERLVQTPNYLTEYFIKYLDISFLGHVHTNTTYPSILWTLANHRNHLDQFIDALLTSLENGEWDENEVKSQLIKLQWRGPTAAALTDFRFLTEFYTLLITRVIQRMTVNPGKLTVFEPLFSELNIDSDREQMGSFRATGILKSFLPYLPKKQFEQLSQIADENYQFNIKSLAEFPGLARFLAVIKEASGGRNGLYDEKTIVNTLNLLKINDPEIKKMLMPILRINRYDLRKIFKNINQNVPDTEKDNSNQPMDLYQFRDFILLIYQSYQFKYFLRRFNEQLAALTADNSLVNFTEAETLSIDRLSKLLSDYMQRANNAAQGSVYGSFFNANQKCHNAISDFHLALTDIPADVFNHLSAPQNSSLVELLQQFVNDGHASRLLDRNIGSLSEFTEAIDSMPGIKR</sequence>
<evidence type="ECO:0000256" key="7">
    <source>
        <dbReference type="ARBA" id="ARBA00022679"/>
    </source>
</evidence>
<evidence type="ECO:0000259" key="15">
    <source>
        <dbReference type="Pfam" id="PF01326"/>
    </source>
</evidence>
<evidence type="ECO:0000313" key="19">
    <source>
        <dbReference type="Proteomes" id="UP000255066"/>
    </source>
</evidence>
<organism evidence="17 19">
    <name type="scientific">Legionella birminghamensis</name>
    <dbReference type="NCBI Taxonomy" id="28083"/>
    <lineage>
        <taxon>Bacteria</taxon>
        <taxon>Pseudomonadati</taxon>
        <taxon>Pseudomonadota</taxon>
        <taxon>Gammaproteobacteria</taxon>
        <taxon>Legionellales</taxon>
        <taxon>Legionellaceae</taxon>
        <taxon>Legionella</taxon>
    </lineage>
</organism>
<proteinExistence type="inferred from homology"/>
<dbReference type="Pfam" id="PF01326">
    <property type="entry name" value="PPDK_N"/>
    <property type="match status" value="1"/>
</dbReference>
<evidence type="ECO:0000313" key="16">
    <source>
        <dbReference type="EMBL" id="KTC75994.1"/>
    </source>
</evidence>
<dbReference type="Proteomes" id="UP000255066">
    <property type="component" value="Unassembled WGS sequence"/>
</dbReference>
<evidence type="ECO:0000256" key="3">
    <source>
        <dbReference type="ARBA" id="ARBA00004742"/>
    </source>
</evidence>
<dbReference type="OrthoDB" id="9765468at2"/>
<dbReference type="InterPro" id="IPR013815">
    <property type="entry name" value="ATP_grasp_subdomain_1"/>
</dbReference>
<dbReference type="GO" id="GO:0046872">
    <property type="term" value="F:metal ion binding"/>
    <property type="evidence" value="ECO:0007669"/>
    <property type="project" value="UniProtKB-KW"/>
</dbReference>
<dbReference type="GO" id="GO:0006094">
    <property type="term" value="P:gluconeogenesis"/>
    <property type="evidence" value="ECO:0007669"/>
    <property type="project" value="UniProtKB-UniPathway"/>
</dbReference>
<protein>
    <recommendedName>
        <fullName evidence="6">Phosphoenolpyruvate synthase</fullName>
        <ecNumber evidence="5">2.7.9.2</ecNumber>
    </recommendedName>
    <alternativeName>
        <fullName evidence="13">Pyruvate, water dikinase</fullName>
    </alternativeName>
</protein>
<evidence type="ECO:0000256" key="8">
    <source>
        <dbReference type="ARBA" id="ARBA00022723"/>
    </source>
</evidence>
<evidence type="ECO:0000256" key="2">
    <source>
        <dbReference type="ARBA" id="ARBA00002988"/>
    </source>
</evidence>
<keyword evidence="18" id="KW-1185">Reference proteome</keyword>
<dbReference type="Gene3D" id="3.30.1490.20">
    <property type="entry name" value="ATP-grasp fold, A domain"/>
    <property type="match status" value="1"/>
</dbReference>
<comment type="similarity">
    <text evidence="4">Belongs to the PEP-utilizing enzyme family.</text>
</comment>
<evidence type="ECO:0000256" key="10">
    <source>
        <dbReference type="ARBA" id="ARBA00022777"/>
    </source>
</evidence>
<evidence type="ECO:0000256" key="6">
    <source>
        <dbReference type="ARBA" id="ARBA00021623"/>
    </source>
</evidence>
<dbReference type="PANTHER" id="PTHR43030">
    <property type="entry name" value="PHOSPHOENOLPYRUVATE SYNTHASE"/>
    <property type="match status" value="1"/>
</dbReference>
<dbReference type="EMBL" id="LNXT01000001">
    <property type="protein sequence ID" value="KTC75994.1"/>
    <property type="molecule type" value="Genomic_DNA"/>
</dbReference>
<dbReference type="PANTHER" id="PTHR43030:SF1">
    <property type="entry name" value="PHOSPHOENOLPYRUVATE SYNTHASE"/>
    <property type="match status" value="1"/>
</dbReference>
<comment type="function">
    <text evidence="2">Catalyzes the phosphorylation of pyruvate to phosphoenolpyruvate.</text>
</comment>
<keyword evidence="11" id="KW-0067">ATP-binding</keyword>
<reference evidence="17 19" key="2">
    <citation type="submission" date="2018-06" db="EMBL/GenBank/DDBJ databases">
        <authorList>
            <consortium name="Pathogen Informatics"/>
            <person name="Doyle S."/>
        </authorList>
    </citation>
    <scope>NUCLEOTIDE SEQUENCE [LARGE SCALE GENOMIC DNA]</scope>
    <source>
        <strain evidence="17 19">NCTC12437</strain>
    </source>
</reference>
<dbReference type="EC" id="2.7.9.2" evidence="5"/>
<evidence type="ECO:0000313" key="18">
    <source>
        <dbReference type="Proteomes" id="UP000054735"/>
    </source>
</evidence>
<dbReference type="RefSeq" id="WP_058522189.1">
    <property type="nucleotide sequence ID" value="NZ_CAAAHV010000032.1"/>
</dbReference>
<dbReference type="InterPro" id="IPR002192">
    <property type="entry name" value="PPDK_AMP/ATP-bd"/>
</dbReference>
<keyword evidence="10" id="KW-0418">Kinase</keyword>
<keyword evidence="9" id="KW-0547">Nucleotide-binding</keyword>
<evidence type="ECO:0000256" key="12">
    <source>
        <dbReference type="ARBA" id="ARBA00022842"/>
    </source>
</evidence>
<keyword evidence="17" id="KW-0670">Pyruvate</keyword>
<evidence type="ECO:0000256" key="14">
    <source>
        <dbReference type="ARBA" id="ARBA00047700"/>
    </source>
</evidence>
<name>A0A378IBD9_9GAMM</name>
<keyword evidence="8" id="KW-0479">Metal-binding</keyword>
<comment type="pathway">
    <text evidence="3">Carbohydrate biosynthesis; gluconeogenesis.</text>
</comment>
<keyword evidence="12" id="KW-0460">Magnesium</keyword>
<dbReference type="EMBL" id="UGNW01000001">
    <property type="protein sequence ID" value="STX32120.1"/>
    <property type="molecule type" value="Genomic_DNA"/>
</dbReference>
<evidence type="ECO:0000256" key="11">
    <source>
        <dbReference type="ARBA" id="ARBA00022840"/>
    </source>
</evidence>